<evidence type="ECO:0000256" key="1">
    <source>
        <dbReference type="SAM" id="MobiDB-lite"/>
    </source>
</evidence>
<dbReference type="OMA" id="VPFDTNG"/>
<comment type="caution">
    <text evidence="2">The sequence shown here is derived from an EMBL/GenBank/DDBJ whole genome shotgun (WGS) entry which is preliminary data.</text>
</comment>
<dbReference type="VEuPathDB" id="TriTrypDB:LpyrH10_19_2150"/>
<protein>
    <recommendedName>
        <fullName evidence="4">RNase III domain-containing protein</fullName>
    </recommendedName>
</protein>
<keyword evidence="3" id="KW-1185">Reference proteome</keyword>
<dbReference type="EMBL" id="LGTL01000019">
    <property type="protein sequence ID" value="KPA76872.1"/>
    <property type="molecule type" value="Genomic_DNA"/>
</dbReference>
<evidence type="ECO:0008006" key="4">
    <source>
        <dbReference type="Google" id="ProtNLM"/>
    </source>
</evidence>
<feature type="compositionally biased region" description="Polar residues" evidence="1">
    <location>
        <begin position="261"/>
        <end position="270"/>
    </location>
</feature>
<dbReference type="RefSeq" id="XP_015655311.1">
    <property type="nucleotide sequence ID" value="XM_015806389.1"/>
</dbReference>
<sequence>MRHCLRLCSKGVDMTAYRCLLQALRQCGVAYQRVLPDTTPAALSSGAASSFLPLFTTKFHFHQHQLTTLGDALVDRYISATLLQYCIRRGSVLTTNAAAEINAVLHNHFTLRLFAKELQFEAMAMSPEQSLHSLDDLSDNTLGFLEAERASVRRQDVAGTSHQVALLACGQSSLGWKFSQFVGAVHQTFGSEAATRVLEHVYALQDEPNVPRRASQLLLRVLEHFPATGVAEAVLAAQGLAVHYTAKSRLLPDVTEEVKAGTTSSTQSASHDVEGKGEMDRQQQPSSSDASWKGGRPVDELSIVTGFDVAGAEQSGVTLDGLGDDALRSGNLAKGPGLIDSADMWRRRTAELVTRRLEPSHEAGALLTSSTNSTDGWLSAQERATYERGPAFAGWVDFAAFSTYADVYGPTQPENGRIVRRVKFKKHVRDPRFYDTMSDARNGVPFDTNGETLSDYLNAFTRPHRRLFEVTMLAGRGGEVKLVGRAISPRYTTARESAARAFLGGALRDVLALEGSVGESGREAPSS</sequence>
<reference evidence="2 3" key="1">
    <citation type="submission" date="2015-07" db="EMBL/GenBank/DDBJ databases">
        <title>High-quality genome of monoxenous trypanosomatid Leptomonas pyrrhocoris.</title>
        <authorList>
            <person name="Flegontov P."/>
            <person name="Butenko A."/>
            <person name="Firsov S."/>
            <person name="Vlcek C."/>
            <person name="Logacheva M.D."/>
            <person name="Field M."/>
            <person name="Filatov D."/>
            <person name="Flegontova O."/>
            <person name="Gerasimov E."/>
            <person name="Jackson A.P."/>
            <person name="Kelly S."/>
            <person name="Opperdoes F."/>
            <person name="O'Reilly A."/>
            <person name="Votypka J."/>
            <person name="Yurchenko V."/>
            <person name="Lukes J."/>
        </authorList>
    </citation>
    <scope>NUCLEOTIDE SEQUENCE [LARGE SCALE GENOMIC DNA]</scope>
    <source>
        <strain evidence="2">H10</strain>
    </source>
</reference>
<name>A0A0N0DT40_LEPPY</name>
<dbReference type="AlphaFoldDB" id="A0A0N0DT40"/>
<evidence type="ECO:0000313" key="3">
    <source>
        <dbReference type="Proteomes" id="UP000037923"/>
    </source>
</evidence>
<organism evidence="2 3">
    <name type="scientific">Leptomonas pyrrhocoris</name>
    <name type="common">Firebug parasite</name>
    <dbReference type="NCBI Taxonomy" id="157538"/>
    <lineage>
        <taxon>Eukaryota</taxon>
        <taxon>Discoba</taxon>
        <taxon>Euglenozoa</taxon>
        <taxon>Kinetoplastea</taxon>
        <taxon>Metakinetoplastina</taxon>
        <taxon>Trypanosomatida</taxon>
        <taxon>Trypanosomatidae</taxon>
        <taxon>Leishmaniinae</taxon>
        <taxon>Leptomonas</taxon>
    </lineage>
</organism>
<feature type="compositionally biased region" description="Basic and acidic residues" evidence="1">
    <location>
        <begin position="271"/>
        <end position="281"/>
    </location>
</feature>
<accession>A0A0N0DT40</accession>
<dbReference type="GeneID" id="26907949"/>
<proteinExistence type="predicted"/>
<dbReference type="OrthoDB" id="276577at2759"/>
<evidence type="ECO:0000313" key="2">
    <source>
        <dbReference type="EMBL" id="KPA76872.1"/>
    </source>
</evidence>
<feature type="region of interest" description="Disordered" evidence="1">
    <location>
        <begin position="257"/>
        <end position="297"/>
    </location>
</feature>
<gene>
    <name evidence="2" type="ORF">ABB37_07664</name>
</gene>
<dbReference type="Proteomes" id="UP000037923">
    <property type="component" value="Unassembled WGS sequence"/>
</dbReference>